<feature type="region of interest" description="Disordered" evidence="1">
    <location>
        <begin position="1"/>
        <end position="20"/>
    </location>
</feature>
<protein>
    <submittedName>
        <fullName evidence="3">Acyl-CoA N-acyltransferase</fullName>
    </submittedName>
</protein>
<feature type="domain" description="N-acetyltransferase" evidence="2">
    <location>
        <begin position="35"/>
        <end position="196"/>
    </location>
</feature>
<dbReference type="GO" id="GO:1990189">
    <property type="term" value="F:protein N-terminal-serine acetyltransferase activity"/>
    <property type="evidence" value="ECO:0007669"/>
    <property type="project" value="TreeGrafter"/>
</dbReference>
<dbReference type="AlphaFoldDB" id="A0A6A5XCM8"/>
<gene>
    <name evidence="3" type="ORF">BU24DRAFT_426939</name>
</gene>
<dbReference type="PROSITE" id="PS51186">
    <property type="entry name" value="GNAT"/>
    <property type="match status" value="1"/>
</dbReference>
<dbReference type="InterPro" id="IPR051908">
    <property type="entry name" value="Ribosomal_N-acetyltransferase"/>
</dbReference>
<dbReference type="InterPro" id="IPR016181">
    <property type="entry name" value="Acyl_CoA_acyltransferase"/>
</dbReference>
<keyword evidence="3" id="KW-0012">Acyltransferase</keyword>
<evidence type="ECO:0000313" key="4">
    <source>
        <dbReference type="Proteomes" id="UP000799778"/>
    </source>
</evidence>
<sequence>MKQSVDTGANPLGFLVPDEPAEPPSYDITLTGRYVTIVPISPDHAEDLYEQIGDEKHIPLFDYLFDEHPNSVEELRASLTQKSKTSNPWAYAILSNDAAAGSTKAVGMASLMRMDQPNRVIEVGSILYTPALQRTPAATEAMYLLARYVFETLHFRRYEWKLNSLNAPSHRAAKRLGFVYEGTFRQHMIARGQNRDTAWYSIIDSEWPVMKSAFEQWLSVENFDAEGRQKKRLEDFRG</sequence>
<dbReference type="GeneID" id="54286493"/>
<proteinExistence type="predicted"/>
<organism evidence="3 4">
    <name type="scientific">Aaosphaeria arxii CBS 175.79</name>
    <dbReference type="NCBI Taxonomy" id="1450172"/>
    <lineage>
        <taxon>Eukaryota</taxon>
        <taxon>Fungi</taxon>
        <taxon>Dikarya</taxon>
        <taxon>Ascomycota</taxon>
        <taxon>Pezizomycotina</taxon>
        <taxon>Dothideomycetes</taxon>
        <taxon>Pleosporomycetidae</taxon>
        <taxon>Pleosporales</taxon>
        <taxon>Pleosporales incertae sedis</taxon>
        <taxon>Aaosphaeria</taxon>
    </lineage>
</organism>
<evidence type="ECO:0000313" key="3">
    <source>
        <dbReference type="EMBL" id="KAF2010728.1"/>
    </source>
</evidence>
<reference evidence="3" key="1">
    <citation type="journal article" date="2020" name="Stud. Mycol.">
        <title>101 Dothideomycetes genomes: a test case for predicting lifestyles and emergence of pathogens.</title>
        <authorList>
            <person name="Haridas S."/>
            <person name="Albert R."/>
            <person name="Binder M."/>
            <person name="Bloem J."/>
            <person name="Labutti K."/>
            <person name="Salamov A."/>
            <person name="Andreopoulos B."/>
            <person name="Baker S."/>
            <person name="Barry K."/>
            <person name="Bills G."/>
            <person name="Bluhm B."/>
            <person name="Cannon C."/>
            <person name="Castanera R."/>
            <person name="Culley D."/>
            <person name="Daum C."/>
            <person name="Ezra D."/>
            <person name="Gonzalez J."/>
            <person name="Henrissat B."/>
            <person name="Kuo A."/>
            <person name="Liang C."/>
            <person name="Lipzen A."/>
            <person name="Lutzoni F."/>
            <person name="Magnuson J."/>
            <person name="Mondo S."/>
            <person name="Nolan M."/>
            <person name="Ohm R."/>
            <person name="Pangilinan J."/>
            <person name="Park H.-J."/>
            <person name="Ramirez L."/>
            <person name="Alfaro M."/>
            <person name="Sun H."/>
            <person name="Tritt A."/>
            <person name="Yoshinaga Y."/>
            <person name="Zwiers L.-H."/>
            <person name="Turgeon B."/>
            <person name="Goodwin S."/>
            <person name="Spatafora J."/>
            <person name="Crous P."/>
            <person name="Grigoriev I."/>
        </authorList>
    </citation>
    <scope>NUCLEOTIDE SEQUENCE</scope>
    <source>
        <strain evidence="3">CBS 175.79</strain>
    </source>
</reference>
<evidence type="ECO:0000259" key="2">
    <source>
        <dbReference type="PROSITE" id="PS51186"/>
    </source>
</evidence>
<name>A0A6A5XCM8_9PLEO</name>
<evidence type="ECO:0000256" key="1">
    <source>
        <dbReference type="SAM" id="MobiDB-lite"/>
    </source>
</evidence>
<dbReference type="Proteomes" id="UP000799778">
    <property type="component" value="Unassembled WGS sequence"/>
</dbReference>
<dbReference type="EMBL" id="ML978075">
    <property type="protein sequence ID" value="KAF2010728.1"/>
    <property type="molecule type" value="Genomic_DNA"/>
</dbReference>
<dbReference type="InterPro" id="IPR000182">
    <property type="entry name" value="GNAT_dom"/>
</dbReference>
<dbReference type="Gene3D" id="3.40.630.30">
    <property type="match status" value="1"/>
</dbReference>
<dbReference type="PANTHER" id="PTHR43441:SF2">
    <property type="entry name" value="FAMILY ACETYLTRANSFERASE, PUTATIVE (AFU_ORTHOLOGUE AFUA_7G00850)-RELATED"/>
    <property type="match status" value="1"/>
</dbReference>
<dbReference type="OrthoDB" id="41238at2759"/>
<keyword evidence="3" id="KW-0808">Transferase</keyword>
<dbReference type="FunFam" id="3.40.630.30:FF:000047">
    <property type="entry name" value="Acetyltransferase, GNAT family"/>
    <property type="match status" value="1"/>
</dbReference>
<dbReference type="Pfam" id="PF13302">
    <property type="entry name" value="Acetyltransf_3"/>
    <property type="match status" value="1"/>
</dbReference>
<dbReference type="GO" id="GO:0008999">
    <property type="term" value="F:protein-N-terminal-alanine acetyltransferase activity"/>
    <property type="evidence" value="ECO:0007669"/>
    <property type="project" value="TreeGrafter"/>
</dbReference>
<dbReference type="RefSeq" id="XP_033379067.1">
    <property type="nucleotide sequence ID" value="XM_033529096.1"/>
</dbReference>
<accession>A0A6A5XCM8</accession>
<dbReference type="SUPFAM" id="SSF55729">
    <property type="entry name" value="Acyl-CoA N-acyltransferases (Nat)"/>
    <property type="match status" value="1"/>
</dbReference>
<keyword evidence="4" id="KW-1185">Reference proteome</keyword>
<dbReference type="PANTHER" id="PTHR43441">
    <property type="entry name" value="RIBOSOMAL-PROTEIN-SERINE ACETYLTRANSFERASE"/>
    <property type="match status" value="1"/>
</dbReference>